<dbReference type="InterPro" id="IPR005471">
    <property type="entry name" value="Tscrpt_reg_IclR_N"/>
</dbReference>
<dbReference type="GO" id="GO:0016301">
    <property type="term" value="F:kinase activity"/>
    <property type="evidence" value="ECO:0007669"/>
    <property type="project" value="UniProtKB-KW"/>
</dbReference>
<dbReference type="GO" id="GO:0003677">
    <property type="term" value="F:DNA binding"/>
    <property type="evidence" value="ECO:0007669"/>
    <property type="project" value="InterPro"/>
</dbReference>
<sequence length="383" mass="39469">MTIRGGDTSRLRRINLVTTLRTVRSRGPLGLTDLAKGAALSRPTVEGLVEELLAAGWLRELPPESGQMGRPARLFAFHATGGHVLGIDIGSYTLRASVADLDGTVVAAHDEQIAPTAGRAERLAGLRTAIGAALEAGGLTADRIAAVCAGTTGVVTAEGVVKLSVGLPEWTGLDLAGELRASFGCPVLVENDCNLAALAERWRGQARSVDDLVFVLSGVRTGAGILVGGKLLKGARGGAGEIGALPLVGWHRAPVHLTGFQGLPPGTAPQDAAAQVFAAARSGDPGAQWAVEQYARDLAEGIAALVLTVDPELVVLGGGVSRSGDVLLAPVRRHLDPFCLEPPAVAISDLGEQAVVLGAIRRALDHVDARLYDFDAPLPKPSS</sequence>
<evidence type="ECO:0000313" key="4">
    <source>
        <dbReference type="Proteomes" id="UP000284824"/>
    </source>
</evidence>
<keyword evidence="3" id="KW-0418">Kinase</keyword>
<feature type="domain" description="HTH iclR-type" evidence="2">
    <location>
        <begin position="25"/>
        <end position="61"/>
    </location>
</feature>
<dbReference type="AlphaFoldDB" id="A0A438MDG3"/>
<dbReference type="Gene3D" id="3.30.420.40">
    <property type="match status" value="4"/>
</dbReference>
<dbReference type="InterPro" id="IPR043129">
    <property type="entry name" value="ATPase_NBD"/>
</dbReference>
<evidence type="ECO:0000256" key="1">
    <source>
        <dbReference type="ARBA" id="ARBA00006479"/>
    </source>
</evidence>
<comment type="similarity">
    <text evidence="1">Belongs to the ROK (NagC/XylR) family.</text>
</comment>
<dbReference type="InterPro" id="IPR036390">
    <property type="entry name" value="WH_DNA-bd_sf"/>
</dbReference>
<accession>A0A438MDG3</accession>
<dbReference type="InterPro" id="IPR000600">
    <property type="entry name" value="ROK"/>
</dbReference>
<keyword evidence="3" id="KW-0808">Transferase</keyword>
<evidence type="ECO:0000313" key="3">
    <source>
        <dbReference type="EMBL" id="RVX43840.1"/>
    </source>
</evidence>
<dbReference type="CDD" id="cd23763">
    <property type="entry name" value="ASKHA_ATPase_ROK"/>
    <property type="match status" value="1"/>
</dbReference>
<name>A0A438MDG3_9ACTN</name>
<dbReference type="InterPro" id="IPR036388">
    <property type="entry name" value="WH-like_DNA-bd_sf"/>
</dbReference>
<proteinExistence type="inferred from homology"/>
<dbReference type="SUPFAM" id="SSF46785">
    <property type="entry name" value="Winged helix' DNA-binding domain"/>
    <property type="match status" value="1"/>
</dbReference>
<gene>
    <name evidence="3" type="ORF">EDD27_6542</name>
</gene>
<dbReference type="PANTHER" id="PTHR18964">
    <property type="entry name" value="ROK (REPRESSOR, ORF, KINASE) FAMILY"/>
    <property type="match status" value="1"/>
</dbReference>
<comment type="caution">
    <text evidence="3">The sequence shown here is derived from an EMBL/GenBank/DDBJ whole genome shotgun (WGS) entry which is preliminary data.</text>
</comment>
<organism evidence="3 4">
    <name type="scientific">Nonomuraea polychroma</name>
    <dbReference type="NCBI Taxonomy" id="46176"/>
    <lineage>
        <taxon>Bacteria</taxon>
        <taxon>Bacillati</taxon>
        <taxon>Actinomycetota</taxon>
        <taxon>Actinomycetes</taxon>
        <taxon>Streptosporangiales</taxon>
        <taxon>Streptosporangiaceae</taxon>
        <taxon>Nonomuraea</taxon>
    </lineage>
</organism>
<dbReference type="PANTHER" id="PTHR18964:SF149">
    <property type="entry name" value="BIFUNCTIONAL UDP-N-ACETYLGLUCOSAMINE 2-EPIMERASE_N-ACETYLMANNOSAMINE KINASE"/>
    <property type="match status" value="1"/>
</dbReference>
<dbReference type="RefSeq" id="WP_206641751.1">
    <property type="nucleotide sequence ID" value="NZ_SAUN01000001.1"/>
</dbReference>
<keyword evidence="4" id="KW-1185">Reference proteome</keyword>
<evidence type="ECO:0000259" key="2">
    <source>
        <dbReference type="Pfam" id="PF09339"/>
    </source>
</evidence>
<dbReference type="Pfam" id="PF00480">
    <property type="entry name" value="ROK"/>
    <property type="match status" value="2"/>
</dbReference>
<reference evidence="3 4" key="1">
    <citation type="submission" date="2019-01" db="EMBL/GenBank/DDBJ databases">
        <title>Sequencing the genomes of 1000 actinobacteria strains.</title>
        <authorList>
            <person name="Klenk H.-P."/>
        </authorList>
    </citation>
    <scope>NUCLEOTIDE SEQUENCE [LARGE SCALE GENOMIC DNA]</scope>
    <source>
        <strain evidence="3 4">DSM 43925</strain>
    </source>
</reference>
<dbReference type="SUPFAM" id="SSF53067">
    <property type="entry name" value="Actin-like ATPase domain"/>
    <property type="match status" value="1"/>
</dbReference>
<dbReference type="EMBL" id="SAUN01000001">
    <property type="protein sequence ID" value="RVX43840.1"/>
    <property type="molecule type" value="Genomic_DNA"/>
</dbReference>
<dbReference type="Pfam" id="PF09339">
    <property type="entry name" value="HTH_IclR"/>
    <property type="match status" value="1"/>
</dbReference>
<dbReference type="Gene3D" id="1.10.10.10">
    <property type="entry name" value="Winged helix-like DNA-binding domain superfamily/Winged helix DNA-binding domain"/>
    <property type="match status" value="1"/>
</dbReference>
<dbReference type="GO" id="GO:0006355">
    <property type="term" value="P:regulation of DNA-templated transcription"/>
    <property type="evidence" value="ECO:0007669"/>
    <property type="project" value="InterPro"/>
</dbReference>
<protein>
    <submittedName>
        <fullName evidence="3">Putative NBD/HSP70 family sugar kinase</fullName>
    </submittedName>
</protein>
<dbReference type="Proteomes" id="UP000284824">
    <property type="component" value="Unassembled WGS sequence"/>
</dbReference>